<dbReference type="GeneID" id="105898926"/>
<name>A0A6P8FDS2_CLUHA</name>
<keyword evidence="6 10" id="KW-0472">Membrane</keyword>
<dbReference type="InterPro" id="IPR032356">
    <property type="entry name" value="IL17R_A/B_N"/>
</dbReference>
<dbReference type="Proteomes" id="UP000515152">
    <property type="component" value="Chromosome 4"/>
</dbReference>
<evidence type="ECO:0000256" key="9">
    <source>
        <dbReference type="SAM" id="MobiDB-lite"/>
    </source>
</evidence>
<dbReference type="InterPro" id="IPR038683">
    <property type="entry name" value="IL17RA/B_FnIII-like_1_sf"/>
</dbReference>
<keyword evidence="3 10" id="KW-0812">Transmembrane</keyword>
<dbReference type="Gene3D" id="3.40.50.11530">
    <property type="match status" value="1"/>
</dbReference>
<keyword evidence="4 11" id="KW-0732">Signal</keyword>
<evidence type="ECO:0000256" key="10">
    <source>
        <dbReference type="SAM" id="Phobius"/>
    </source>
</evidence>
<feature type="region of interest" description="Disordered" evidence="9">
    <location>
        <begin position="193"/>
        <end position="213"/>
    </location>
</feature>
<dbReference type="Gene3D" id="2.60.40.2160">
    <property type="entry name" value="Interleukin-17 receptor A/B, fibronectin-III-like domain 1"/>
    <property type="match status" value="1"/>
</dbReference>
<keyword evidence="5 10" id="KW-1133">Transmembrane helix</keyword>
<keyword evidence="14" id="KW-1185">Reference proteome</keyword>
<dbReference type="PANTHER" id="PTHR15583:SF11">
    <property type="entry name" value="INTERLEUKIN-17 RECEPTOR B"/>
    <property type="match status" value="1"/>
</dbReference>
<accession>A0A6P8FDS2</accession>
<organism evidence="14 15">
    <name type="scientific">Clupea harengus</name>
    <name type="common">Atlantic herring</name>
    <dbReference type="NCBI Taxonomy" id="7950"/>
    <lineage>
        <taxon>Eukaryota</taxon>
        <taxon>Metazoa</taxon>
        <taxon>Chordata</taxon>
        <taxon>Craniata</taxon>
        <taxon>Vertebrata</taxon>
        <taxon>Euteleostomi</taxon>
        <taxon>Actinopterygii</taxon>
        <taxon>Neopterygii</taxon>
        <taxon>Teleostei</taxon>
        <taxon>Clupei</taxon>
        <taxon>Clupeiformes</taxon>
        <taxon>Clupeoidei</taxon>
        <taxon>Clupeidae</taxon>
        <taxon>Clupea</taxon>
    </lineage>
</organism>
<dbReference type="GO" id="GO:0005886">
    <property type="term" value="C:plasma membrane"/>
    <property type="evidence" value="ECO:0007669"/>
    <property type="project" value="UniProtKB-SubCell"/>
</dbReference>
<comment type="subcellular location">
    <subcellularLocation>
        <location evidence="1">Cell membrane</location>
        <topology evidence="1">Single-pass type I membrane protein</topology>
    </subcellularLocation>
</comment>
<evidence type="ECO:0000256" key="11">
    <source>
        <dbReference type="SAM" id="SignalP"/>
    </source>
</evidence>
<evidence type="ECO:0000259" key="13">
    <source>
        <dbReference type="Pfam" id="PF16556"/>
    </source>
</evidence>
<evidence type="ECO:0000256" key="8">
    <source>
        <dbReference type="ARBA" id="ARBA00023180"/>
    </source>
</evidence>
<dbReference type="OrthoDB" id="8963084at2759"/>
<evidence type="ECO:0000256" key="5">
    <source>
        <dbReference type="ARBA" id="ARBA00022989"/>
    </source>
</evidence>
<evidence type="ECO:0000256" key="2">
    <source>
        <dbReference type="ARBA" id="ARBA00022475"/>
    </source>
</evidence>
<evidence type="ECO:0000313" key="15">
    <source>
        <dbReference type="RefSeq" id="XP_031421392.1"/>
    </source>
</evidence>
<dbReference type="RefSeq" id="XP_031421392.1">
    <property type="nucleotide sequence ID" value="XM_031565532.2"/>
</dbReference>
<feature type="compositionally biased region" description="Low complexity" evidence="9">
    <location>
        <begin position="202"/>
        <end position="213"/>
    </location>
</feature>
<evidence type="ECO:0000256" key="7">
    <source>
        <dbReference type="ARBA" id="ARBA00023170"/>
    </source>
</evidence>
<sequence length="457" mass="50606">MRFLHLHWISTWNLVTVVLSLSSPDINITSDVLESGGPNETVSAILVTNSSQINVTCGPEEPVDLYESHESNPSVLHDLKLEVTSTDEGPALKVSWAVRVDASTSSLTGLWLEVSQRDPLWCQYSPPFNSFSIMDVDLLWFSYTVHVEPDYYYHIIAHNLPEPPFGSEIQIRKFKGIDTPACDVAIMKSHPTCVNREPTRQPEPTTPSTQSENHSRSSLIVSVSILVTLLVFATGFSLYIAHRWALVSPSKTTYEGAPVSVLIVYPAMNGVFQRAVVALADFLQSSGTCNVAIDVWQRESLAELGPLRWLHTLAETSNRVLVVLPGRATDCDESVGRLLAPSQMGHTVPASAYELYPLALKMPGKSKLWVVHLGKVTAKSSMPVELRGCRSFTLLKDLQKLLHDLCPERKAARGPWLKCWVGGGRQNSDKALGKLNEVVQQLEQLERYGVIEQPNMV</sequence>
<evidence type="ECO:0000256" key="1">
    <source>
        <dbReference type="ARBA" id="ARBA00004251"/>
    </source>
</evidence>
<feature type="domain" description="IL17RA/B N-terminal" evidence="13">
    <location>
        <begin position="63"/>
        <end position="195"/>
    </location>
</feature>
<dbReference type="KEGG" id="char:105898926"/>
<evidence type="ECO:0000256" key="6">
    <source>
        <dbReference type="ARBA" id="ARBA00023136"/>
    </source>
</evidence>
<feature type="transmembrane region" description="Helical" evidence="10">
    <location>
        <begin position="219"/>
        <end position="241"/>
    </location>
</feature>
<dbReference type="Pfam" id="PF16556">
    <property type="entry name" value="IL17R_fnIII_D1"/>
    <property type="match status" value="1"/>
</dbReference>
<keyword evidence="7" id="KW-0675">Receptor</keyword>
<dbReference type="GO" id="GO:0030368">
    <property type="term" value="F:interleukin-17 receptor activity"/>
    <property type="evidence" value="ECO:0007669"/>
    <property type="project" value="InterPro"/>
</dbReference>
<evidence type="ECO:0000313" key="14">
    <source>
        <dbReference type="Proteomes" id="UP000515152"/>
    </source>
</evidence>
<evidence type="ECO:0000259" key="12">
    <source>
        <dbReference type="Pfam" id="PF08357"/>
    </source>
</evidence>
<dbReference type="InterPro" id="IPR013568">
    <property type="entry name" value="SEFIR_dom"/>
</dbReference>
<proteinExistence type="predicted"/>
<feature type="signal peptide" evidence="11">
    <location>
        <begin position="1"/>
        <end position="20"/>
    </location>
</feature>
<gene>
    <name evidence="15" type="primary">LOC105898926</name>
</gene>
<keyword evidence="8" id="KW-0325">Glycoprotein</keyword>
<dbReference type="AlphaFoldDB" id="A0A6P8FDS2"/>
<feature type="domain" description="SEFIR" evidence="12">
    <location>
        <begin position="260"/>
        <end position="405"/>
    </location>
</feature>
<keyword evidence="2" id="KW-1003">Cell membrane</keyword>
<protein>
    <submittedName>
        <fullName evidence="15">Uncharacterized protein LOC105898926</fullName>
    </submittedName>
</protein>
<evidence type="ECO:0000256" key="3">
    <source>
        <dbReference type="ARBA" id="ARBA00022692"/>
    </source>
</evidence>
<reference evidence="15" key="1">
    <citation type="submission" date="2025-08" db="UniProtKB">
        <authorList>
            <consortium name="RefSeq"/>
        </authorList>
    </citation>
    <scope>IDENTIFICATION</scope>
</reference>
<dbReference type="InterPro" id="IPR039465">
    <property type="entry name" value="IL-17_rcpt-like"/>
</dbReference>
<feature type="chain" id="PRO_5028274812" evidence="11">
    <location>
        <begin position="21"/>
        <end position="457"/>
    </location>
</feature>
<dbReference type="Pfam" id="PF08357">
    <property type="entry name" value="SEFIR"/>
    <property type="match status" value="1"/>
</dbReference>
<dbReference type="PANTHER" id="PTHR15583">
    <property type="entry name" value="INTERLEUKIN-17 RECEPTOR"/>
    <property type="match status" value="1"/>
</dbReference>
<evidence type="ECO:0000256" key="4">
    <source>
        <dbReference type="ARBA" id="ARBA00022729"/>
    </source>
</evidence>